<reference evidence="6 7" key="1">
    <citation type="submission" date="2019-07" db="EMBL/GenBank/DDBJ databases">
        <title>Whole genome shotgun sequence of Cyclobacterium qasimii NBRC 106168.</title>
        <authorList>
            <person name="Hosoyama A."/>
            <person name="Uohara A."/>
            <person name="Ohji S."/>
            <person name="Ichikawa N."/>
        </authorList>
    </citation>
    <scope>NUCLEOTIDE SEQUENCE [LARGE SCALE GENOMIC DNA]</scope>
    <source>
        <strain evidence="6 7">NBRC 106168</strain>
    </source>
</reference>
<keyword evidence="3 5" id="KW-1133">Transmembrane helix</keyword>
<comment type="caution">
    <text evidence="6">The sequence shown here is derived from an EMBL/GenBank/DDBJ whole genome shotgun (WGS) entry which is preliminary data.</text>
</comment>
<keyword evidence="7" id="KW-1185">Reference proteome</keyword>
<protein>
    <recommendedName>
        <fullName evidence="8">DoxX family protein</fullName>
    </recommendedName>
</protein>
<feature type="transmembrane region" description="Helical" evidence="5">
    <location>
        <begin position="7"/>
        <end position="26"/>
    </location>
</feature>
<accession>A0A512CEA0</accession>
<evidence type="ECO:0000256" key="5">
    <source>
        <dbReference type="SAM" id="Phobius"/>
    </source>
</evidence>
<keyword evidence="2 5" id="KW-0812">Transmembrane</keyword>
<name>A0A512CEA0_9BACT</name>
<dbReference type="Pfam" id="PF07681">
    <property type="entry name" value="DoxX"/>
    <property type="match status" value="1"/>
</dbReference>
<feature type="transmembrane region" description="Helical" evidence="5">
    <location>
        <begin position="46"/>
        <end position="66"/>
    </location>
</feature>
<dbReference type="RefSeq" id="WP_040415121.1">
    <property type="nucleotide sequence ID" value="NZ_BJYV01000015.1"/>
</dbReference>
<evidence type="ECO:0000256" key="4">
    <source>
        <dbReference type="ARBA" id="ARBA00023136"/>
    </source>
</evidence>
<gene>
    <name evidence="6" type="ORF">CQA01_30500</name>
</gene>
<evidence type="ECO:0000256" key="3">
    <source>
        <dbReference type="ARBA" id="ARBA00022989"/>
    </source>
</evidence>
<evidence type="ECO:0000313" key="7">
    <source>
        <dbReference type="Proteomes" id="UP000321301"/>
    </source>
</evidence>
<dbReference type="AlphaFoldDB" id="A0A512CEA0"/>
<evidence type="ECO:0000256" key="1">
    <source>
        <dbReference type="ARBA" id="ARBA00004141"/>
    </source>
</evidence>
<evidence type="ECO:0000313" key="6">
    <source>
        <dbReference type="EMBL" id="GEO22516.1"/>
    </source>
</evidence>
<comment type="subcellular location">
    <subcellularLocation>
        <location evidence="1">Membrane</location>
        <topology evidence="1">Multi-pass membrane protein</topology>
    </subcellularLocation>
</comment>
<evidence type="ECO:0000256" key="2">
    <source>
        <dbReference type="ARBA" id="ARBA00022692"/>
    </source>
</evidence>
<keyword evidence="4 5" id="KW-0472">Membrane</keyword>
<dbReference type="EMBL" id="BJYV01000015">
    <property type="protein sequence ID" value="GEO22516.1"/>
    <property type="molecule type" value="Genomic_DNA"/>
</dbReference>
<sequence length="125" mass="13668">MKIATIIVRVLLGALFLFASVMYFLNLVPQPELTGDMKTFNEGLDASFYLMPIVKAIELACGISFITGRFVPLATVIIFPIVVNIVGVHVFLAPEGLPVAISVLAATLFLAYRNRAHYKGLLSIR</sequence>
<evidence type="ECO:0008006" key="8">
    <source>
        <dbReference type="Google" id="ProtNLM"/>
    </source>
</evidence>
<dbReference type="InterPro" id="IPR032808">
    <property type="entry name" value="DoxX"/>
</dbReference>
<dbReference type="Proteomes" id="UP000321301">
    <property type="component" value="Unassembled WGS sequence"/>
</dbReference>
<organism evidence="6 7">
    <name type="scientific">Cyclobacterium qasimii</name>
    <dbReference type="NCBI Taxonomy" id="1350429"/>
    <lineage>
        <taxon>Bacteria</taxon>
        <taxon>Pseudomonadati</taxon>
        <taxon>Bacteroidota</taxon>
        <taxon>Cytophagia</taxon>
        <taxon>Cytophagales</taxon>
        <taxon>Cyclobacteriaceae</taxon>
        <taxon>Cyclobacterium</taxon>
    </lineage>
</organism>
<feature type="transmembrane region" description="Helical" evidence="5">
    <location>
        <begin position="97"/>
        <end position="115"/>
    </location>
</feature>
<proteinExistence type="predicted"/>
<dbReference type="GO" id="GO:0016020">
    <property type="term" value="C:membrane"/>
    <property type="evidence" value="ECO:0007669"/>
    <property type="project" value="UniProtKB-SubCell"/>
</dbReference>
<feature type="transmembrane region" description="Helical" evidence="5">
    <location>
        <begin position="73"/>
        <end position="91"/>
    </location>
</feature>